<gene>
    <name evidence="2" type="ORF">Cyrtocomes_01047</name>
</gene>
<sequence>MAILGKKQKDSIFTSGGRITITDSDKNVLYDKGSSSTNGGGSSSTGGYNWYRADEGYSDTRQRNPSDYGDYYYNYQSSSTPGAAKNDHRDSSKDGNNSNNKQESSDSEIIIKLKSIFENTIIYTITHKFEIKQHTITTYYQELSNDNKIYLKLEYISNFLKENNSTVGIYKQGNFIKFDYKQRNKIALKISADKEHPANYSKNTYSKIHALFNVCVDDIEFNDFRSCNKGVNCEEKNKDSKLKNVRDNNYYHTDWNKMKDSEIKFEYSDTLDKEFHVAITKKFKELKINHCEAKKYIFDYCDIKDNHHNEFCDMELQSLFFHHVTDGNCHINDYM</sequence>
<feature type="compositionally biased region" description="Basic and acidic residues" evidence="1">
    <location>
        <begin position="52"/>
        <end position="64"/>
    </location>
</feature>
<feature type="region of interest" description="Disordered" evidence="1">
    <location>
        <begin position="28"/>
        <end position="105"/>
    </location>
</feature>
<evidence type="ECO:0000313" key="3">
    <source>
        <dbReference type="Proteomes" id="UP001293791"/>
    </source>
</evidence>
<dbReference type="RefSeq" id="WP_322498105.1">
    <property type="nucleotide sequence ID" value="NZ_JARGYT010000082.1"/>
</dbReference>
<comment type="caution">
    <text evidence="2">The sequence shown here is derived from an EMBL/GenBank/DDBJ whole genome shotgun (WGS) entry which is preliminary data.</text>
</comment>
<keyword evidence="3" id="KW-1185">Reference proteome</keyword>
<dbReference type="Proteomes" id="UP001293791">
    <property type="component" value="Unassembled WGS sequence"/>
</dbReference>
<dbReference type="EMBL" id="JARGYT010000082">
    <property type="protein sequence ID" value="MDZ5762656.1"/>
    <property type="molecule type" value="Genomic_DNA"/>
</dbReference>
<evidence type="ECO:0000313" key="2">
    <source>
        <dbReference type="EMBL" id="MDZ5762656.1"/>
    </source>
</evidence>
<organism evidence="2 3">
    <name type="scientific">Candidatus Cyrtobacter comes</name>
    <dbReference type="NCBI Taxonomy" id="675776"/>
    <lineage>
        <taxon>Bacteria</taxon>
        <taxon>Pseudomonadati</taxon>
        <taxon>Pseudomonadota</taxon>
        <taxon>Alphaproteobacteria</taxon>
        <taxon>Rickettsiales</taxon>
        <taxon>Candidatus Midichloriaceae</taxon>
        <taxon>Candidatus Cyrtobacter</taxon>
    </lineage>
</organism>
<proteinExistence type="predicted"/>
<name>A0ABU5L960_9RICK</name>
<protein>
    <submittedName>
        <fullName evidence="2">Uncharacterized protein</fullName>
    </submittedName>
</protein>
<accession>A0ABU5L960</accession>
<evidence type="ECO:0000256" key="1">
    <source>
        <dbReference type="SAM" id="MobiDB-lite"/>
    </source>
</evidence>
<reference evidence="2 3" key="1">
    <citation type="submission" date="2023-02" db="EMBL/GenBank/DDBJ databases">
        <title>Host association and intracellularity evolved multiple times independently in the Rickettsiales.</title>
        <authorList>
            <person name="Castelli M."/>
            <person name="Nardi T."/>
            <person name="Gammuto L."/>
            <person name="Bellinzona G."/>
            <person name="Sabaneyeva E."/>
            <person name="Potekhin A."/>
            <person name="Serra V."/>
            <person name="Petroni G."/>
            <person name="Sassera D."/>
        </authorList>
    </citation>
    <scope>NUCLEOTIDE SEQUENCE [LARGE SCALE GENOMIC DNA]</scope>
    <source>
        <strain evidence="2 3">BOD18</strain>
    </source>
</reference>